<dbReference type="Proteomes" id="UP001165065">
    <property type="component" value="Unassembled WGS sequence"/>
</dbReference>
<dbReference type="EMBL" id="BRYA01000045">
    <property type="protein sequence ID" value="GMI34678.1"/>
    <property type="molecule type" value="Genomic_DNA"/>
</dbReference>
<comment type="caution">
    <text evidence="2">The sequence shown here is derived from an EMBL/GenBank/DDBJ whole genome shotgun (WGS) entry which is preliminary data.</text>
</comment>
<feature type="compositionally biased region" description="Basic and acidic residues" evidence="1">
    <location>
        <begin position="80"/>
        <end position="93"/>
    </location>
</feature>
<feature type="compositionally biased region" description="Low complexity" evidence="1">
    <location>
        <begin position="121"/>
        <end position="130"/>
    </location>
</feature>
<accession>A0A9W7L5U9</accession>
<gene>
    <name evidence="2" type="ORF">TrCOL_g13027</name>
</gene>
<keyword evidence="3" id="KW-1185">Reference proteome</keyword>
<proteinExistence type="predicted"/>
<evidence type="ECO:0000313" key="3">
    <source>
        <dbReference type="Proteomes" id="UP001165065"/>
    </source>
</evidence>
<reference evidence="3" key="1">
    <citation type="journal article" date="2023" name="Commun. Biol.">
        <title>Genome analysis of Parmales, the sister group of diatoms, reveals the evolutionary specialization of diatoms from phago-mixotrophs to photoautotrophs.</title>
        <authorList>
            <person name="Ban H."/>
            <person name="Sato S."/>
            <person name="Yoshikawa S."/>
            <person name="Yamada K."/>
            <person name="Nakamura Y."/>
            <person name="Ichinomiya M."/>
            <person name="Sato N."/>
            <person name="Blanc-Mathieu R."/>
            <person name="Endo H."/>
            <person name="Kuwata A."/>
            <person name="Ogata H."/>
        </authorList>
    </citation>
    <scope>NUCLEOTIDE SEQUENCE [LARGE SCALE GENOMIC DNA]</scope>
</reference>
<organism evidence="2 3">
    <name type="scientific">Triparma columacea</name>
    <dbReference type="NCBI Taxonomy" id="722753"/>
    <lineage>
        <taxon>Eukaryota</taxon>
        <taxon>Sar</taxon>
        <taxon>Stramenopiles</taxon>
        <taxon>Ochrophyta</taxon>
        <taxon>Bolidophyceae</taxon>
        <taxon>Parmales</taxon>
        <taxon>Triparmaceae</taxon>
        <taxon>Triparma</taxon>
    </lineage>
</organism>
<sequence length="209" mass="22349">MAYTELSSSLMKLSAEMALKKNTDASTAASTDAQTARSIISRKNKLSDVLGTALGGLGGRQPKPKKKKVVRQAPQTAAIHQEKPNPFKRRETQPVHMWTTSASAPPPPQSTSASAPPPPQSTLTAATSSTQKKDKTWAEIEHEAEYGFGARSCPNCFSPRVSSVFGATGHRATGMSTAKAEIWGRKDEGGSIVVMRCEECGLRFEEDSG</sequence>
<evidence type="ECO:0000256" key="1">
    <source>
        <dbReference type="SAM" id="MobiDB-lite"/>
    </source>
</evidence>
<protein>
    <submittedName>
        <fullName evidence="2">Uncharacterized protein</fullName>
    </submittedName>
</protein>
<feature type="region of interest" description="Disordered" evidence="1">
    <location>
        <begin position="52"/>
        <end position="135"/>
    </location>
</feature>
<feature type="compositionally biased region" description="Pro residues" evidence="1">
    <location>
        <begin position="104"/>
        <end position="120"/>
    </location>
</feature>
<dbReference type="AlphaFoldDB" id="A0A9W7L5U9"/>
<evidence type="ECO:0000313" key="2">
    <source>
        <dbReference type="EMBL" id="GMI34678.1"/>
    </source>
</evidence>
<name>A0A9W7L5U9_9STRA</name>